<dbReference type="GO" id="GO:0004519">
    <property type="term" value="F:endonuclease activity"/>
    <property type="evidence" value="ECO:0007669"/>
    <property type="project" value="UniProtKB-KW"/>
</dbReference>
<dbReference type="EMBL" id="FXUV02000043">
    <property type="protein sequence ID" value="SNB78116.1"/>
    <property type="molecule type" value="Genomic_DNA"/>
</dbReference>
<dbReference type="GO" id="GO:0000287">
    <property type="term" value="F:magnesium ion binding"/>
    <property type="evidence" value="ECO:0007669"/>
    <property type="project" value="UniProtKB-UniRule"/>
</dbReference>
<dbReference type="InterPro" id="IPR050556">
    <property type="entry name" value="Type_II_TA_system_RNase"/>
</dbReference>
<feature type="binding site" evidence="8">
    <location>
        <position position="98"/>
    </location>
    <ligand>
        <name>Mg(2+)</name>
        <dbReference type="ChEBI" id="CHEBI:18420"/>
    </ligand>
</feature>
<dbReference type="InterPro" id="IPR002716">
    <property type="entry name" value="PIN_dom"/>
</dbReference>
<evidence type="ECO:0000313" key="12">
    <source>
        <dbReference type="Proteomes" id="UP000215450"/>
    </source>
</evidence>
<dbReference type="GO" id="GO:0090729">
    <property type="term" value="F:toxin activity"/>
    <property type="evidence" value="ECO:0007669"/>
    <property type="project" value="UniProtKB-KW"/>
</dbReference>
<keyword evidence="5 8" id="KW-0378">Hydrolase</keyword>
<reference evidence="10" key="1">
    <citation type="submission" date="2017-05" db="EMBL/GenBank/DDBJ databases">
        <authorList>
            <person name="Song R."/>
            <person name="Chenine A.L."/>
            <person name="Ruprecht R.M."/>
        </authorList>
    </citation>
    <scope>NUCLEOTIDE SEQUENCE</scope>
    <source>
        <strain evidence="10">Kingella_eburonensis</strain>
    </source>
</reference>
<proteinExistence type="inferred from homology"/>
<dbReference type="OrthoDB" id="9796690at2"/>
<dbReference type="SUPFAM" id="SSF88723">
    <property type="entry name" value="PIN domain-like"/>
    <property type="match status" value="1"/>
</dbReference>
<dbReference type="RefSeq" id="WP_095063429.1">
    <property type="nucleotide sequence ID" value="NZ_FXUV02000043.1"/>
</dbReference>
<evidence type="ECO:0000256" key="4">
    <source>
        <dbReference type="ARBA" id="ARBA00022723"/>
    </source>
</evidence>
<dbReference type="InterPro" id="IPR029060">
    <property type="entry name" value="PIN-like_dom_sf"/>
</dbReference>
<comment type="similarity">
    <text evidence="7 8">Belongs to the PINc/VapC protein family.</text>
</comment>
<sequence length="133" mass="14850">MLKYMLDTNICIYTIKNRPAEVREHFKANSNRLCISSVVLSELLFEAEKSQNRERAFADVEGLVARLDVLDFDERTAAHAAEIRAELAKAGTPIGAYDVLIAAHARSQGLILVSNNLCEFNRVAGLRTENWGE</sequence>
<evidence type="ECO:0000259" key="9">
    <source>
        <dbReference type="Pfam" id="PF01850"/>
    </source>
</evidence>
<dbReference type="NCBIfam" id="NF010285">
    <property type="entry name" value="PRK13725.1"/>
    <property type="match status" value="1"/>
</dbReference>
<dbReference type="Proteomes" id="UP000215450">
    <property type="component" value="Unassembled WGS sequence"/>
</dbReference>
<dbReference type="GO" id="GO:0016787">
    <property type="term" value="F:hydrolase activity"/>
    <property type="evidence" value="ECO:0007669"/>
    <property type="project" value="UniProtKB-KW"/>
</dbReference>
<organism evidence="11 12">
    <name type="scientific">Kingella negevensis</name>
    <dbReference type="NCBI Taxonomy" id="1522312"/>
    <lineage>
        <taxon>Bacteria</taxon>
        <taxon>Pseudomonadati</taxon>
        <taxon>Pseudomonadota</taxon>
        <taxon>Betaproteobacteria</taxon>
        <taxon>Neisseriales</taxon>
        <taxon>Neisseriaceae</taxon>
        <taxon>Kingella</taxon>
    </lineage>
</organism>
<gene>
    <name evidence="11" type="primary">vapC_1</name>
    <name evidence="8" type="synonym">vapC</name>
    <name evidence="11" type="ORF">KEBURONENSIS_00356</name>
    <name evidence="10" type="ORF">KEBURONENSIS_00595</name>
</gene>
<evidence type="ECO:0000256" key="7">
    <source>
        <dbReference type="ARBA" id="ARBA00038093"/>
    </source>
</evidence>
<keyword evidence="3 8" id="KW-0540">Nuclease</keyword>
<name>A0A238TE98_9NEIS</name>
<dbReference type="HAMAP" id="MF_00265">
    <property type="entry name" value="VapC_Nob1"/>
    <property type="match status" value="1"/>
</dbReference>
<dbReference type="PANTHER" id="PTHR33653:SF1">
    <property type="entry name" value="RIBONUCLEASE VAPC2"/>
    <property type="match status" value="1"/>
</dbReference>
<comment type="cofactor">
    <cofactor evidence="1 8">
        <name>Mg(2+)</name>
        <dbReference type="ChEBI" id="CHEBI:18420"/>
    </cofactor>
</comment>
<keyword evidence="12" id="KW-1185">Reference proteome</keyword>
<evidence type="ECO:0000313" key="11">
    <source>
        <dbReference type="EMBL" id="SNB78116.1"/>
    </source>
</evidence>
<dbReference type="STRING" id="1522312.GCA_900177895_01832"/>
<feature type="domain" description="PIN" evidence="9">
    <location>
        <begin position="4"/>
        <end position="124"/>
    </location>
</feature>
<dbReference type="CDD" id="cd18745">
    <property type="entry name" value="PIN_VapC4-5_FitB-like"/>
    <property type="match status" value="1"/>
</dbReference>
<comment type="function">
    <text evidence="8">Toxic component of a toxin-antitoxin (TA) system. An RNase.</text>
</comment>
<keyword evidence="6 8" id="KW-0460">Magnesium</keyword>
<evidence type="ECO:0000256" key="8">
    <source>
        <dbReference type="HAMAP-Rule" id="MF_00265"/>
    </source>
</evidence>
<dbReference type="InterPro" id="IPR022907">
    <property type="entry name" value="VapC_family"/>
</dbReference>
<evidence type="ECO:0000256" key="6">
    <source>
        <dbReference type="ARBA" id="ARBA00022842"/>
    </source>
</evidence>
<accession>A0A238TE98</accession>
<reference evidence="11 12" key="2">
    <citation type="submission" date="2017-06" db="EMBL/GenBank/DDBJ databases">
        <authorList>
            <person name="Kim H.J."/>
            <person name="Triplett B.A."/>
        </authorList>
    </citation>
    <scope>NUCLEOTIDE SEQUENCE [LARGE SCALE GENOMIC DNA]</scope>
    <source>
        <strain evidence="11">Kingella_eburonensis</strain>
    </source>
</reference>
<evidence type="ECO:0000256" key="2">
    <source>
        <dbReference type="ARBA" id="ARBA00022649"/>
    </source>
</evidence>
<evidence type="ECO:0000313" key="10">
    <source>
        <dbReference type="EMBL" id="SMQ13499.1"/>
    </source>
</evidence>
<dbReference type="PANTHER" id="PTHR33653">
    <property type="entry name" value="RIBONUCLEASE VAPC2"/>
    <property type="match status" value="1"/>
</dbReference>
<keyword evidence="8" id="KW-0800">Toxin</keyword>
<protein>
    <recommendedName>
        <fullName evidence="8">Ribonuclease VapC</fullName>
        <shortName evidence="8">RNase VapC</shortName>
        <ecNumber evidence="8">3.1.-.-</ecNumber>
    </recommendedName>
    <alternativeName>
        <fullName evidence="8">Toxin VapC</fullName>
    </alternativeName>
</protein>
<keyword evidence="2 8" id="KW-1277">Toxin-antitoxin system</keyword>
<dbReference type="GO" id="GO:0004540">
    <property type="term" value="F:RNA nuclease activity"/>
    <property type="evidence" value="ECO:0007669"/>
    <property type="project" value="InterPro"/>
</dbReference>
<evidence type="ECO:0000256" key="1">
    <source>
        <dbReference type="ARBA" id="ARBA00001946"/>
    </source>
</evidence>
<keyword evidence="4 8" id="KW-0479">Metal-binding</keyword>
<dbReference type="AlphaFoldDB" id="A0A238TE98"/>
<evidence type="ECO:0000256" key="3">
    <source>
        <dbReference type="ARBA" id="ARBA00022722"/>
    </source>
</evidence>
<feature type="binding site" evidence="8">
    <location>
        <position position="7"/>
    </location>
    <ligand>
        <name>Mg(2+)</name>
        <dbReference type="ChEBI" id="CHEBI:18420"/>
    </ligand>
</feature>
<dbReference type="EMBL" id="FXUV01000074">
    <property type="protein sequence ID" value="SMQ13499.1"/>
    <property type="molecule type" value="Genomic_DNA"/>
</dbReference>
<dbReference type="EC" id="3.1.-.-" evidence="8"/>
<evidence type="ECO:0000256" key="5">
    <source>
        <dbReference type="ARBA" id="ARBA00022801"/>
    </source>
</evidence>
<dbReference type="Pfam" id="PF01850">
    <property type="entry name" value="PIN"/>
    <property type="match status" value="1"/>
</dbReference>
<dbReference type="Gene3D" id="3.40.50.1010">
    <property type="entry name" value="5'-nuclease"/>
    <property type="match status" value="1"/>
</dbReference>
<keyword evidence="11" id="KW-0255">Endonuclease</keyword>